<feature type="region of interest" description="Disordered" evidence="1">
    <location>
        <begin position="1"/>
        <end position="51"/>
    </location>
</feature>
<feature type="compositionally biased region" description="Polar residues" evidence="1">
    <location>
        <begin position="41"/>
        <end position="50"/>
    </location>
</feature>
<dbReference type="EMBL" id="CADEAL010004019">
    <property type="protein sequence ID" value="CAB1449553.1"/>
    <property type="molecule type" value="Genomic_DNA"/>
</dbReference>
<proteinExistence type="predicted"/>
<sequence>MQMGLTGDRAGDLQVGGRPLYPSATAAPVQRPPVLKEHTDQSPAASTSSDWKLLLRRPPRQLILCIRVIAGRVRPGRGMPPPTLPLSQSKRSAATKSDHSLFLSAFVYKRETDDKELDGIRRRAWHRAALVLHLHCEKGSQRRICNTFI</sequence>
<evidence type="ECO:0000256" key="1">
    <source>
        <dbReference type="SAM" id="MobiDB-lite"/>
    </source>
</evidence>
<name>A0A9N7VEP5_PLEPL</name>
<gene>
    <name evidence="2" type="ORF">PLEPLA_LOCUS37236</name>
</gene>
<evidence type="ECO:0000313" key="2">
    <source>
        <dbReference type="EMBL" id="CAB1449553.1"/>
    </source>
</evidence>
<dbReference type="AlphaFoldDB" id="A0A9N7VEP5"/>
<dbReference type="Proteomes" id="UP001153269">
    <property type="component" value="Unassembled WGS sequence"/>
</dbReference>
<keyword evidence="3" id="KW-1185">Reference proteome</keyword>
<comment type="caution">
    <text evidence="2">The sequence shown here is derived from an EMBL/GenBank/DDBJ whole genome shotgun (WGS) entry which is preliminary data.</text>
</comment>
<evidence type="ECO:0000313" key="3">
    <source>
        <dbReference type="Proteomes" id="UP001153269"/>
    </source>
</evidence>
<organism evidence="2 3">
    <name type="scientific">Pleuronectes platessa</name>
    <name type="common">European plaice</name>
    <dbReference type="NCBI Taxonomy" id="8262"/>
    <lineage>
        <taxon>Eukaryota</taxon>
        <taxon>Metazoa</taxon>
        <taxon>Chordata</taxon>
        <taxon>Craniata</taxon>
        <taxon>Vertebrata</taxon>
        <taxon>Euteleostomi</taxon>
        <taxon>Actinopterygii</taxon>
        <taxon>Neopterygii</taxon>
        <taxon>Teleostei</taxon>
        <taxon>Neoteleostei</taxon>
        <taxon>Acanthomorphata</taxon>
        <taxon>Carangaria</taxon>
        <taxon>Pleuronectiformes</taxon>
        <taxon>Pleuronectoidei</taxon>
        <taxon>Pleuronectidae</taxon>
        <taxon>Pleuronectes</taxon>
    </lineage>
</organism>
<protein>
    <submittedName>
        <fullName evidence="2">Uncharacterized protein</fullName>
    </submittedName>
</protein>
<accession>A0A9N7VEP5</accession>
<reference evidence="2" key="1">
    <citation type="submission" date="2020-03" db="EMBL/GenBank/DDBJ databases">
        <authorList>
            <person name="Weist P."/>
        </authorList>
    </citation>
    <scope>NUCLEOTIDE SEQUENCE</scope>
</reference>